<evidence type="ECO:0000313" key="2">
    <source>
        <dbReference type="Proteomes" id="UP000054144"/>
    </source>
</evidence>
<proteinExistence type="predicted"/>
<feature type="non-terminal residue" evidence="1">
    <location>
        <position position="52"/>
    </location>
</feature>
<dbReference type="Proteomes" id="UP000054144">
    <property type="component" value="Unassembled WGS sequence"/>
</dbReference>
<gene>
    <name evidence="1" type="ORF">FISHEDRAFT_17325</name>
</gene>
<sequence length="52" mass="6201">PHMYTDINHHVHVYSCHLYQIYGIHKLEAPLTVLTSVMLFQKVYIDVIYMPK</sequence>
<feature type="non-terminal residue" evidence="1">
    <location>
        <position position="1"/>
    </location>
</feature>
<name>A0A0D7A9D0_9AGAR</name>
<dbReference type="OrthoDB" id="2894189at2759"/>
<evidence type="ECO:0000313" key="1">
    <source>
        <dbReference type="EMBL" id="KIY47612.1"/>
    </source>
</evidence>
<dbReference type="AlphaFoldDB" id="A0A0D7A9D0"/>
<protein>
    <submittedName>
        <fullName evidence="1">Uncharacterized protein</fullName>
    </submittedName>
</protein>
<accession>A0A0D7A9D0</accession>
<organism evidence="1 2">
    <name type="scientific">Fistulina hepatica ATCC 64428</name>
    <dbReference type="NCBI Taxonomy" id="1128425"/>
    <lineage>
        <taxon>Eukaryota</taxon>
        <taxon>Fungi</taxon>
        <taxon>Dikarya</taxon>
        <taxon>Basidiomycota</taxon>
        <taxon>Agaricomycotina</taxon>
        <taxon>Agaricomycetes</taxon>
        <taxon>Agaricomycetidae</taxon>
        <taxon>Agaricales</taxon>
        <taxon>Fistulinaceae</taxon>
        <taxon>Fistulina</taxon>
    </lineage>
</organism>
<reference evidence="1 2" key="1">
    <citation type="journal article" date="2015" name="Fungal Genet. Biol.">
        <title>Evolution of novel wood decay mechanisms in Agaricales revealed by the genome sequences of Fistulina hepatica and Cylindrobasidium torrendii.</title>
        <authorList>
            <person name="Floudas D."/>
            <person name="Held B.W."/>
            <person name="Riley R."/>
            <person name="Nagy L.G."/>
            <person name="Koehler G."/>
            <person name="Ransdell A.S."/>
            <person name="Younus H."/>
            <person name="Chow J."/>
            <person name="Chiniquy J."/>
            <person name="Lipzen A."/>
            <person name="Tritt A."/>
            <person name="Sun H."/>
            <person name="Haridas S."/>
            <person name="LaButti K."/>
            <person name="Ohm R.A."/>
            <person name="Kues U."/>
            <person name="Blanchette R.A."/>
            <person name="Grigoriev I.V."/>
            <person name="Minto R.E."/>
            <person name="Hibbett D.S."/>
        </authorList>
    </citation>
    <scope>NUCLEOTIDE SEQUENCE [LARGE SCALE GENOMIC DNA]</scope>
    <source>
        <strain evidence="1 2">ATCC 64428</strain>
    </source>
</reference>
<keyword evidence="2" id="KW-1185">Reference proteome</keyword>
<dbReference type="EMBL" id="KN881931">
    <property type="protein sequence ID" value="KIY47612.1"/>
    <property type="molecule type" value="Genomic_DNA"/>
</dbReference>